<feature type="compositionally biased region" description="Polar residues" evidence="1">
    <location>
        <begin position="163"/>
        <end position="176"/>
    </location>
</feature>
<evidence type="ECO:0000313" key="3">
    <source>
        <dbReference type="Proteomes" id="UP000758603"/>
    </source>
</evidence>
<dbReference type="Proteomes" id="UP000758603">
    <property type="component" value="Unassembled WGS sequence"/>
</dbReference>
<feature type="region of interest" description="Disordered" evidence="1">
    <location>
        <begin position="118"/>
        <end position="208"/>
    </location>
</feature>
<evidence type="ECO:0000313" key="2">
    <source>
        <dbReference type="EMBL" id="KAH6653439.1"/>
    </source>
</evidence>
<dbReference type="GeneID" id="70125079"/>
<dbReference type="EMBL" id="JAGPXC010000005">
    <property type="protein sequence ID" value="KAH6653439.1"/>
    <property type="molecule type" value="Genomic_DNA"/>
</dbReference>
<name>A0A9P8UJR0_9PEZI</name>
<dbReference type="AlphaFoldDB" id="A0A9P8UJR0"/>
<dbReference type="RefSeq" id="XP_045957716.1">
    <property type="nucleotide sequence ID" value="XM_046096186.1"/>
</dbReference>
<evidence type="ECO:0000256" key="1">
    <source>
        <dbReference type="SAM" id="MobiDB-lite"/>
    </source>
</evidence>
<proteinExistence type="predicted"/>
<comment type="caution">
    <text evidence="2">The sequence shown here is derived from an EMBL/GenBank/DDBJ whole genome shotgun (WGS) entry which is preliminary data.</text>
</comment>
<reference evidence="2" key="1">
    <citation type="journal article" date="2021" name="Nat. Commun.">
        <title>Genetic determinants of endophytism in the Arabidopsis root mycobiome.</title>
        <authorList>
            <person name="Mesny F."/>
            <person name="Miyauchi S."/>
            <person name="Thiergart T."/>
            <person name="Pickel B."/>
            <person name="Atanasova L."/>
            <person name="Karlsson M."/>
            <person name="Huettel B."/>
            <person name="Barry K.W."/>
            <person name="Haridas S."/>
            <person name="Chen C."/>
            <person name="Bauer D."/>
            <person name="Andreopoulos W."/>
            <person name="Pangilinan J."/>
            <person name="LaButti K."/>
            <person name="Riley R."/>
            <person name="Lipzen A."/>
            <person name="Clum A."/>
            <person name="Drula E."/>
            <person name="Henrissat B."/>
            <person name="Kohler A."/>
            <person name="Grigoriev I.V."/>
            <person name="Martin F.M."/>
            <person name="Hacquard S."/>
        </authorList>
    </citation>
    <scope>NUCLEOTIDE SEQUENCE</scope>
    <source>
        <strain evidence="2">MPI-SDFR-AT-0073</strain>
    </source>
</reference>
<sequence>MFREFVSTTARRAYVLEKLQERTKGLGKNLQDVGVSLRPAFLIANTGPWEFKIALEAFETALTPEIYIASLNAVESLSHMALKCQAVSSNEPRKGLTNFPPVLALQWQDGYQCPRAQKRTRDWISRASSTTPQRRHKRQSTNVARGQQSLYDNHHISGDSGIGSPQSSGDTDNGQMSDACDSGIDNPQSSGGADNDQFGDVEGLGTGQSIGSAEFDNIRCSATDEKTVAENVQEAQTASAPVITVDAGCFHLNDNTYIPSASFGAQLLMAARNLNMQTTVQCTSQHAPFLSHTNMEGVVPTSGIMQGGHEEVEDLYMFRWDGVDIMDLDFLNTNNGPGGPI</sequence>
<protein>
    <submittedName>
        <fullName evidence="2">Uncharacterized protein</fullName>
    </submittedName>
</protein>
<gene>
    <name evidence="2" type="ORF">BKA67DRAFT_321476</name>
</gene>
<organism evidence="2 3">
    <name type="scientific">Truncatella angustata</name>
    <dbReference type="NCBI Taxonomy" id="152316"/>
    <lineage>
        <taxon>Eukaryota</taxon>
        <taxon>Fungi</taxon>
        <taxon>Dikarya</taxon>
        <taxon>Ascomycota</taxon>
        <taxon>Pezizomycotina</taxon>
        <taxon>Sordariomycetes</taxon>
        <taxon>Xylariomycetidae</taxon>
        <taxon>Amphisphaeriales</taxon>
        <taxon>Sporocadaceae</taxon>
        <taxon>Truncatella</taxon>
    </lineage>
</organism>
<accession>A0A9P8UJR0</accession>
<feature type="compositionally biased region" description="Polar residues" evidence="1">
    <location>
        <begin position="140"/>
        <end position="151"/>
    </location>
</feature>
<keyword evidence="3" id="KW-1185">Reference proteome</keyword>